<dbReference type="Gene3D" id="3.40.190.10">
    <property type="entry name" value="Periplasmic binding protein-like II"/>
    <property type="match status" value="2"/>
</dbReference>
<keyword evidence="4" id="KW-1185">Reference proteome</keyword>
<dbReference type="InterPro" id="IPR052738">
    <property type="entry name" value="ABC-Tungstate_binding"/>
</dbReference>
<comment type="caution">
    <text evidence="3">The sequence shown here is derived from an EMBL/GenBank/DDBJ whole genome shotgun (WGS) entry which is preliminary data.</text>
</comment>
<dbReference type="PANTHER" id="PTHR37945">
    <property type="entry name" value="EXTRACELLULAR TUNGSTATE BINDING PROTEIN"/>
    <property type="match status" value="1"/>
</dbReference>
<feature type="region of interest" description="Disordered" evidence="1">
    <location>
        <begin position="1"/>
        <end position="34"/>
    </location>
</feature>
<gene>
    <name evidence="3" type="ORF">FJTKL_11779</name>
</gene>
<reference evidence="3 4" key="1">
    <citation type="submission" date="2024-03" db="EMBL/GenBank/DDBJ databases">
        <title>A high-quality draft genome sequence of Diaporthe vaccinii, a causative agent of upright dieback and viscid rot disease in cranberry plants.</title>
        <authorList>
            <person name="Sarrasin M."/>
            <person name="Lang B.F."/>
            <person name="Burger G."/>
        </authorList>
    </citation>
    <scope>NUCLEOTIDE SEQUENCE [LARGE SCALE GENOMIC DNA]</scope>
    <source>
        <strain evidence="3 4">IS7</strain>
    </source>
</reference>
<dbReference type="InterPro" id="IPR024370">
    <property type="entry name" value="PBP_domain"/>
</dbReference>
<evidence type="ECO:0000256" key="1">
    <source>
        <dbReference type="SAM" id="MobiDB-lite"/>
    </source>
</evidence>
<evidence type="ECO:0000313" key="4">
    <source>
        <dbReference type="Proteomes" id="UP001600888"/>
    </source>
</evidence>
<proteinExistence type="predicted"/>
<evidence type="ECO:0000313" key="3">
    <source>
        <dbReference type="EMBL" id="KAL2281100.1"/>
    </source>
</evidence>
<sequence length="335" mass="36176">MKKMEGSVSTGQGLKAEEETLKGNNSSIRPASNSRQTAIISHGELVKDATEVYGTGPVLLRIGNGGAGATGLIGALANDYLSTLSENRSIVWVCNHSRNTQLALLHEYVDIALTYERDQEDLAAAEGWSLTKGCVFHDHFCLAGPLGDPAGVGNMNSLSDGLRQIAKSKALFHSRADTSATMWKERGLWSACNLRPWEASENRSSEDQWYQTSLLSPSEALRKADAAGAYLLTDRSTLLRQVSTGTISNTTVFFEPTSESDELMNSCYVLSSTTPSRETLDFLKYLFTDRAQGIIGSYGADGCGLPLFAAAGDGFARTTLKGGRPIRKRWSSEAD</sequence>
<dbReference type="SUPFAM" id="SSF53850">
    <property type="entry name" value="Periplasmic binding protein-like II"/>
    <property type="match status" value="1"/>
</dbReference>
<dbReference type="Proteomes" id="UP001600888">
    <property type="component" value="Unassembled WGS sequence"/>
</dbReference>
<dbReference type="Pfam" id="PF12849">
    <property type="entry name" value="PBP_like_2"/>
    <property type="match status" value="1"/>
</dbReference>
<protein>
    <recommendedName>
        <fullName evidence="2">PBP domain-containing protein</fullName>
    </recommendedName>
</protein>
<dbReference type="EMBL" id="JBAWTH010000059">
    <property type="protein sequence ID" value="KAL2281100.1"/>
    <property type="molecule type" value="Genomic_DNA"/>
</dbReference>
<accession>A0ABR4EFC6</accession>
<evidence type="ECO:0000259" key="2">
    <source>
        <dbReference type="Pfam" id="PF12849"/>
    </source>
</evidence>
<feature type="compositionally biased region" description="Polar residues" evidence="1">
    <location>
        <begin position="22"/>
        <end position="34"/>
    </location>
</feature>
<dbReference type="PANTHER" id="PTHR37945:SF1">
    <property type="entry name" value="EXTRACELLULAR TUNGSTATE BINDING PROTEIN"/>
    <property type="match status" value="1"/>
</dbReference>
<organism evidence="3 4">
    <name type="scientific">Diaporthe vaccinii</name>
    <dbReference type="NCBI Taxonomy" id="105482"/>
    <lineage>
        <taxon>Eukaryota</taxon>
        <taxon>Fungi</taxon>
        <taxon>Dikarya</taxon>
        <taxon>Ascomycota</taxon>
        <taxon>Pezizomycotina</taxon>
        <taxon>Sordariomycetes</taxon>
        <taxon>Sordariomycetidae</taxon>
        <taxon>Diaporthales</taxon>
        <taxon>Diaporthaceae</taxon>
        <taxon>Diaporthe</taxon>
        <taxon>Diaporthe eres species complex</taxon>
    </lineage>
</organism>
<feature type="domain" description="PBP" evidence="2">
    <location>
        <begin position="55"/>
        <end position="290"/>
    </location>
</feature>
<name>A0ABR4EFC6_9PEZI</name>